<comment type="caution">
    <text evidence="8">The sequence shown here is derived from an EMBL/GenBank/DDBJ whole genome shotgun (WGS) entry which is preliminary data.</text>
</comment>
<evidence type="ECO:0000313" key="8">
    <source>
        <dbReference type="EMBL" id="GMM55489.1"/>
    </source>
</evidence>
<dbReference type="SUPFAM" id="SSF69000">
    <property type="entry name" value="FAD-dependent thiol oxidase"/>
    <property type="match status" value="1"/>
</dbReference>
<dbReference type="AlphaFoldDB" id="A0AAV5RY88"/>
<evidence type="ECO:0000256" key="2">
    <source>
        <dbReference type="ARBA" id="ARBA00022630"/>
    </source>
</evidence>
<evidence type="ECO:0000256" key="5">
    <source>
        <dbReference type="ARBA" id="ARBA00023157"/>
    </source>
</evidence>
<evidence type="ECO:0000313" key="9">
    <source>
        <dbReference type="Proteomes" id="UP001377567"/>
    </source>
</evidence>
<evidence type="ECO:0000259" key="7">
    <source>
        <dbReference type="PROSITE" id="PS51324"/>
    </source>
</evidence>
<name>A0AAV5RY88_MAUHU</name>
<reference evidence="8 9" key="1">
    <citation type="journal article" date="2023" name="Elife">
        <title>Identification of key yeast species and microbe-microbe interactions impacting larval growth of Drosophila in the wild.</title>
        <authorList>
            <person name="Mure A."/>
            <person name="Sugiura Y."/>
            <person name="Maeda R."/>
            <person name="Honda K."/>
            <person name="Sakurai N."/>
            <person name="Takahashi Y."/>
            <person name="Watada M."/>
            <person name="Katoh T."/>
            <person name="Gotoh A."/>
            <person name="Gotoh Y."/>
            <person name="Taniguchi I."/>
            <person name="Nakamura K."/>
            <person name="Hayashi T."/>
            <person name="Katayama T."/>
            <person name="Uemura T."/>
            <person name="Hattori Y."/>
        </authorList>
    </citation>
    <scope>NUCLEOTIDE SEQUENCE [LARGE SCALE GENOMIC DNA]</scope>
    <source>
        <strain evidence="8 9">KH-74</strain>
    </source>
</reference>
<dbReference type="Pfam" id="PF04777">
    <property type="entry name" value="Evr1_Alr"/>
    <property type="match status" value="1"/>
</dbReference>
<sequence length="212" mass="24144">MTLKETLNAKRIHIIRAVTLLLLGAAWIFLSSVELDGSIPNSDVLFKTFTLDYFQREHETAVHEPVVVVKNNGARYTDLGRATWKLFHLTLERFPDVNMNEKSDLKKREKLIAWVELLGETYPCSTSNSDNDSNIFLEAVRANPLPINLNKVVSIEWGCHIHNAVNTRLGKAKYDCLHLAQDVRPSNSDFNQDIEVEDLDKVTLNKEEKQLG</sequence>
<comment type="cofactor">
    <cofactor evidence="1 6">
        <name>FAD</name>
        <dbReference type="ChEBI" id="CHEBI:57692"/>
    </cofactor>
</comment>
<dbReference type="PROSITE" id="PS51324">
    <property type="entry name" value="ERV_ALR"/>
    <property type="match status" value="1"/>
</dbReference>
<dbReference type="InterPro" id="IPR039799">
    <property type="entry name" value="ALR/ERV"/>
</dbReference>
<comment type="catalytic activity">
    <reaction evidence="6">
        <text>2 R'C(R)SH + O2 = R'C(R)S-S(R)CR' + H2O2</text>
        <dbReference type="Rhea" id="RHEA:17357"/>
        <dbReference type="ChEBI" id="CHEBI:15379"/>
        <dbReference type="ChEBI" id="CHEBI:16240"/>
        <dbReference type="ChEBI" id="CHEBI:16520"/>
        <dbReference type="ChEBI" id="CHEBI:17412"/>
        <dbReference type="EC" id="1.8.3.2"/>
    </reaction>
</comment>
<dbReference type="InterPro" id="IPR036774">
    <property type="entry name" value="ERV/ALR_sulphydryl_oxid_sf"/>
</dbReference>
<dbReference type="Proteomes" id="UP001377567">
    <property type="component" value="Unassembled WGS sequence"/>
</dbReference>
<dbReference type="PANTHER" id="PTHR12645">
    <property type="entry name" value="ALR/ERV"/>
    <property type="match status" value="1"/>
</dbReference>
<keyword evidence="2 6" id="KW-0285">Flavoprotein</keyword>
<keyword evidence="9" id="KW-1185">Reference proteome</keyword>
<proteinExistence type="predicted"/>
<dbReference type="EC" id="1.8.3.2" evidence="6"/>
<evidence type="ECO:0000256" key="4">
    <source>
        <dbReference type="ARBA" id="ARBA00023002"/>
    </source>
</evidence>
<dbReference type="GO" id="GO:0005739">
    <property type="term" value="C:mitochondrion"/>
    <property type="evidence" value="ECO:0007669"/>
    <property type="project" value="TreeGrafter"/>
</dbReference>
<dbReference type="GO" id="GO:0016971">
    <property type="term" value="F:flavin-dependent sulfhydryl oxidase activity"/>
    <property type="evidence" value="ECO:0007669"/>
    <property type="project" value="InterPro"/>
</dbReference>
<evidence type="ECO:0000256" key="1">
    <source>
        <dbReference type="ARBA" id="ARBA00001974"/>
    </source>
</evidence>
<dbReference type="PANTHER" id="PTHR12645:SF1">
    <property type="entry name" value="FAD-LINKED SULFHYDRYL OXIDASE ERV2"/>
    <property type="match status" value="1"/>
</dbReference>
<feature type="domain" description="ERV/ALR sulfhydryl oxidase" evidence="7">
    <location>
        <begin position="72"/>
        <end position="183"/>
    </location>
</feature>
<protein>
    <recommendedName>
        <fullName evidence="6">Sulfhydryl oxidase</fullName>
        <ecNumber evidence="6">1.8.3.2</ecNumber>
    </recommendedName>
</protein>
<evidence type="ECO:0000256" key="3">
    <source>
        <dbReference type="ARBA" id="ARBA00022827"/>
    </source>
</evidence>
<dbReference type="InterPro" id="IPR017905">
    <property type="entry name" value="ERV/ALR_sulphydryl_oxidase"/>
</dbReference>
<gene>
    <name evidence="8" type="ORF">DAKH74_021050</name>
</gene>
<keyword evidence="4 6" id="KW-0560">Oxidoreductase</keyword>
<keyword evidence="5" id="KW-1015">Disulfide bond</keyword>
<dbReference type="Gene3D" id="1.20.120.310">
    <property type="entry name" value="ERV/ALR sulfhydryl oxidase domain"/>
    <property type="match status" value="1"/>
</dbReference>
<organism evidence="8 9">
    <name type="scientific">Maudiozyma humilis</name>
    <name type="common">Sour dough yeast</name>
    <name type="synonym">Kazachstania humilis</name>
    <dbReference type="NCBI Taxonomy" id="51915"/>
    <lineage>
        <taxon>Eukaryota</taxon>
        <taxon>Fungi</taxon>
        <taxon>Dikarya</taxon>
        <taxon>Ascomycota</taxon>
        <taxon>Saccharomycotina</taxon>
        <taxon>Saccharomycetes</taxon>
        <taxon>Saccharomycetales</taxon>
        <taxon>Saccharomycetaceae</taxon>
        <taxon>Maudiozyma</taxon>
    </lineage>
</organism>
<keyword evidence="3 6" id="KW-0274">FAD</keyword>
<dbReference type="GO" id="GO:0050660">
    <property type="term" value="F:flavin adenine dinucleotide binding"/>
    <property type="evidence" value="ECO:0007669"/>
    <property type="project" value="TreeGrafter"/>
</dbReference>
<dbReference type="EMBL" id="BTGD01000005">
    <property type="protein sequence ID" value="GMM55489.1"/>
    <property type="molecule type" value="Genomic_DNA"/>
</dbReference>
<evidence type="ECO:0000256" key="6">
    <source>
        <dbReference type="RuleBase" id="RU371123"/>
    </source>
</evidence>
<accession>A0AAV5RY88</accession>